<feature type="transmembrane region" description="Helical" evidence="2">
    <location>
        <begin position="59"/>
        <end position="87"/>
    </location>
</feature>
<keyword evidence="2" id="KW-0812">Transmembrane</keyword>
<organism evidence="3">
    <name type="scientific">Pediastrum duplex</name>
    <name type="common">Green alga</name>
    <dbReference type="NCBI Taxonomy" id="3105"/>
    <lineage>
        <taxon>Eukaryota</taxon>
        <taxon>Viridiplantae</taxon>
        <taxon>Chlorophyta</taxon>
        <taxon>core chlorophytes</taxon>
        <taxon>Chlorophyceae</taxon>
        <taxon>CS clade</taxon>
        <taxon>Sphaeropleales</taxon>
        <taxon>Hydrodictyaceae</taxon>
        <taxon>Pediastrum</taxon>
    </lineage>
</organism>
<accession>A0A1W6F7N3</accession>
<dbReference type="AlphaFoldDB" id="A0A1W6F7N3"/>
<name>A0A1W6F7N3_PEDDU</name>
<reference evidence="3" key="1">
    <citation type="journal article" date="2017" name="PeerJ">
        <title>lastomes of the green algae Hydrodictyon reticulatum and Pediastrum duplex (Sphaeropleales, Chlorophyceae).</title>
        <authorList>
            <person name="McManus H.A."/>
            <person name="Sanchez D."/>
            <person name="Karol K.G."/>
        </authorList>
    </citation>
    <scope>NUCLEOTIDE SEQUENCE</scope>
</reference>
<gene>
    <name evidence="3" type="primary">orf127</name>
</gene>
<keyword evidence="2" id="KW-1133">Transmembrane helix</keyword>
<sequence>MYLVLWQIAAFASAPPKRSGRLRRSESSGSRQEPMKQKQRSKNWLQRCKEEAVKQRKALIFFLSLLCVCLFKCSTLCCFASFTFSFLDSNEAKQERSDCAIYSFASSSSFASFLQRSRRACASTKPS</sequence>
<feature type="region of interest" description="Disordered" evidence="1">
    <location>
        <begin position="17"/>
        <end position="42"/>
    </location>
</feature>
<evidence type="ECO:0000256" key="2">
    <source>
        <dbReference type="SAM" id="Phobius"/>
    </source>
</evidence>
<proteinExistence type="predicted"/>
<evidence type="ECO:0008006" key="4">
    <source>
        <dbReference type="Google" id="ProtNLM"/>
    </source>
</evidence>
<dbReference type="RefSeq" id="YP_009364077.1">
    <property type="nucleotide sequence ID" value="NC_034654.1"/>
</dbReference>
<keyword evidence="2" id="KW-0472">Membrane</keyword>
<dbReference type="GeneID" id="32880175"/>
<protein>
    <recommendedName>
        <fullName evidence="4">Transmembrane protein</fullName>
    </recommendedName>
</protein>
<dbReference type="EMBL" id="KY114064">
    <property type="protein sequence ID" value="ARK36701.1"/>
    <property type="molecule type" value="Genomic_DNA"/>
</dbReference>
<keyword evidence="3" id="KW-0150">Chloroplast</keyword>
<geneLocation type="chloroplast" evidence="3"/>
<evidence type="ECO:0000256" key="1">
    <source>
        <dbReference type="SAM" id="MobiDB-lite"/>
    </source>
</evidence>
<keyword evidence="3" id="KW-0934">Plastid</keyword>
<evidence type="ECO:0000313" key="3">
    <source>
        <dbReference type="EMBL" id="ARK36701.1"/>
    </source>
</evidence>